<organism evidence="2">
    <name type="scientific">Candidatus Methanogaster sp. ANME-2c ERB4</name>
    <dbReference type="NCBI Taxonomy" id="2759911"/>
    <lineage>
        <taxon>Archaea</taxon>
        <taxon>Methanobacteriati</taxon>
        <taxon>Methanobacteriota</taxon>
        <taxon>Stenosarchaea group</taxon>
        <taxon>Methanomicrobia</taxon>
        <taxon>Methanosarcinales</taxon>
        <taxon>ANME-2 cluster</taxon>
        <taxon>Candidatus Methanogasteraceae</taxon>
        <taxon>Candidatus Methanogaster</taxon>
    </lineage>
</organism>
<protein>
    <submittedName>
        <fullName evidence="2">Uncharacterized protein</fullName>
    </submittedName>
</protein>
<accession>A0A7G9YNC8</accession>
<evidence type="ECO:0000256" key="1">
    <source>
        <dbReference type="SAM" id="Phobius"/>
    </source>
</evidence>
<gene>
    <name evidence="2" type="ORF">FBKNMHLG_00031</name>
</gene>
<keyword evidence="1" id="KW-0812">Transmembrane</keyword>
<sequence>MVLFDHDHPYAFPHPVHSSPSAERDAGAGVLGLLPVIFLPGYSLIAALFPGKDDPDGI</sequence>
<feature type="transmembrane region" description="Helical" evidence="1">
    <location>
        <begin position="26"/>
        <end position="49"/>
    </location>
</feature>
<evidence type="ECO:0000313" key="2">
    <source>
        <dbReference type="EMBL" id="QNO49512.1"/>
    </source>
</evidence>
<reference evidence="2" key="1">
    <citation type="submission" date="2020-06" db="EMBL/GenBank/DDBJ databases">
        <title>Unique genomic features of the anaerobic methanotrophic archaea.</title>
        <authorList>
            <person name="Chadwick G.L."/>
            <person name="Skennerton C.T."/>
            <person name="Laso-Perez R."/>
            <person name="Leu A.O."/>
            <person name="Speth D.R."/>
            <person name="Yu H."/>
            <person name="Morgan-Lang C."/>
            <person name="Hatzenpichler R."/>
            <person name="Goudeau D."/>
            <person name="Malmstrom R."/>
            <person name="Brazelton W.J."/>
            <person name="Woyke T."/>
            <person name="Hallam S.J."/>
            <person name="Tyson G.W."/>
            <person name="Wegener G."/>
            <person name="Boetius A."/>
            <person name="Orphan V."/>
        </authorList>
    </citation>
    <scope>NUCLEOTIDE SEQUENCE</scope>
</reference>
<proteinExistence type="predicted"/>
<dbReference type="AlphaFoldDB" id="A0A7G9YNC8"/>
<dbReference type="EMBL" id="MT631381">
    <property type="protein sequence ID" value="QNO49512.1"/>
    <property type="molecule type" value="Genomic_DNA"/>
</dbReference>
<keyword evidence="1" id="KW-0472">Membrane</keyword>
<keyword evidence="1" id="KW-1133">Transmembrane helix</keyword>
<name>A0A7G9YNC8_9EURY</name>